<keyword evidence="7" id="KW-0406">Ion transport</keyword>
<sequence>MTVLAKQIVIFTCLYNTVALPNNNVQNDINLHYVSEIIKALHNVYHTGCISIIYSREENILAFRDTWLLFKQWKTLLYIDAYLTLAEYTTFNYENQCKRNLPLHVILSEDSQLKKYVMERLHITNAKWLLFLSSNASLEEKFNEINIPINREVFVAQMLDEVVYVTEVYRIHPTFPLEIHGIGNWSISDGLHWISSPFYKRRGNLKGLEFKGIITKTDPLTAINRQLSTISKVVVVNWASVSRQFLLNQWPNSKVIGEFSNQQNFSKLDAPCCVTMKCYSCRSRQRSFCSQGQDTTPKSWACRFVYVVSFLTVRRPEMPFYDLKGLLSENDYSFYIARGSLLDYFRLAVNLYCICQVSGTNSPPFNTCCHPHADSLFSYDEETHVIDLLHVKIQRQILELNVSIPSTISVSPLKAHDQFDNKIAIGKAVAFTAGVLIPIRFIFRAYRPWSSRSSTRLSPEDVYRSSRRNVETDFWEPEDEWGNLVNGSWRGMIRNIVVGQADVAVAAFSFSADRLSSVDFLPPIISTSAMLYIQKPNIVMTDWTCYFMPFHLYLWISIIGAMFVLATTLTAVSYFGYTNVTSEPQAYSFSDSFLYVFGSFCAQGQDSTPRSWACRFVYIISFMVGMVLSAAYSGALISFLASPRPQFFRGTFKLLCLWEWWSIYIILHTTLRKKSHGRNSERSHINAMLFVTNSSETKVFK</sequence>
<keyword evidence="4" id="KW-1003">Cell membrane</keyword>
<dbReference type="AlphaFoldDB" id="A0AAD7ZU34"/>
<dbReference type="GO" id="GO:0050906">
    <property type="term" value="P:detection of stimulus involved in sensory perception"/>
    <property type="evidence" value="ECO:0007669"/>
    <property type="project" value="UniProtKB-ARBA"/>
</dbReference>
<keyword evidence="14" id="KW-0732">Signal</keyword>
<evidence type="ECO:0000256" key="10">
    <source>
        <dbReference type="ARBA" id="ARBA00023180"/>
    </source>
</evidence>
<keyword evidence="19" id="KW-1185">Reference proteome</keyword>
<proteinExistence type="inferred from homology"/>
<dbReference type="InterPro" id="IPR019594">
    <property type="entry name" value="Glu/Gly-bd"/>
</dbReference>
<keyword evidence="10" id="KW-0325">Glycoprotein</keyword>
<evidence type="ECO:0000256" key="3">
    <source>
        <dbReference type="ARBA" id="ARBA00022448"/>
    </source>
</evidence>
<accession>A0AAD7ZU34</accession>
<reference evidence="18" key="1">
    <citation type="journal article" date="2023" name="IScience">
        <title>Live-bearing cockroach genome reveals convergent evolutionary mechanisms linked to viviparity in insects and beyond.</title>
        <authorList>
            <person name="Fouks B."/>
            <person name="Harrison M.C."/>
            <person name="Mikhailova A.A."/>
            <person name="Marchal E."/>
            <person name="English S."/>
            <person name="Carruthers M."/>
            <person name="Jennings E.C."/>
            <person name="Chiamaka E.L."/>
            <person name="Frigard R.A."/>
            <person name="Pippel M."/>
            <person name="Attardo G.M."/>
            <person name="Benoit J.B."/>
            <person name="Bornberg-Bauer E."/>
            <person name="Tobe S.S."/>
        </authorList>
    </citation>
    <scope>NUCLEOTIDE SEQUENCE</scope>
    <source>
        <strain evidence="18">Stay&amp;Tobe</strain>
    </source>
</reference>
<feature type="non-terminal residue" evidence="18">
    <location>
        <position position="1"/>
    </location>
</feature>
<feature type="signal peptide" evidence="14">
    <location>
        <begin position="1"/>
        <end position="19"/>
    </location>
</feature>
<keyword evidence="3" id="KW-0813">Transport</keyword>
<feature type="domain" description="Ionotropic glutamate receptor C-terminal" evidence="15">
    <location>
        <begin position="553"/>
        <end position="646"/>
    </location>
</feature>
<dbReference type="Pfam" id="PF00060">
    <property type="entry name" value="Lig_chan"/>
    <property type="match status" value="1"/>
</dbReference>
<comment type="caution">
    <text evidence="18">The sequence shown here is derived from an EMBL/GenBank/DDBJ whole genome shotgun (WGS) entry which is preliminary data.</text>
</comment>
<evidence type="ECO:0000256" key="4">
    <source>
        <dbReference type="ARBA" id="ARBA00022475"/>
    </source>
</evidence>
<evidence type="ECO:0000256" key="11">
    <source>
        <dbReference type="ARBA" id="ARBA00023286"/>
    </source>
</evidence>
<dbReference type="GO" id="GO:0005886">
    <property type="term" value="C:plasma membrane"/>
    <property type="evidence" value="ECO:0007669"/>
    <property type="project" value="UniProtKB-SubCell"/>
</dbReference>
<evidence type="ECO:0008006" key="20">
    <source>
        <dbReference type="Google" id="ProtNLM"/>
    </source>
</evidence>
<dbReference type="Gene3D" id="3.40.190.10">
    <property type="entry name" value="Periplasmic binding protein-like II"/>
    <property type="match status" value="1"/>
</dbReference>
<dbReference type="PANTHER" id="PTHR42643:SF30">
    <property type="entry name" value="IONOTROPIC RECEPTOR 40A-RELATED"/>
    <property type="match status" value="1"/>
</dbReference>
<feature type="chain" id="PRO_5042043850" description="Ionotropic glutamate receptor C-terminal domain-containing protein" evidence="14">
    <location>
        <begin position="20"/>
        <end position="701"/>
    </location>
</feature>
<evidence type="ECO:0000256" key="12">
    <source>
        <dbReference type="ARBA" id="ARBA00023303"/>
    </source>
</evidence>
<evidence type="ECO:0000256" key="13">
    <source>
        <dbReference type="SAM" id="Phobius"/>
    </source>
</evidence>
<comment type="similarity">
    <text evidence="2">Belongs to the glutamate-gated ion channel (TC 1.A.10.1) family.</text>
</comment>
<dbReference type="InterPro" id="IPR001320">
    <property type="entry name" value="Iontro_rcpt_C"/>
</dbReference>
<protein>
    <recommendedName>
        <fullName evidence="20">Ionotropic glutamate receptor C-terminal domain-containing protein</fullName>
    </recommendedName>
</protein>
<evidence type="ECO:0000256" key="5">
    <source>
        <dbReference type="ARBA" id="ARBA00022692"/>
    </source>
</evidence>
<dbReference type="SUPFAM" id="SSF53850">
    <property type="entry name" value="Periplasmic binding protein-like II"/>
    <property type="match status" value="1"/>
</dbReference>
<dbReference type="SUPFAM" id="SSF81324">
    <property type="entry name" value="Voltage-gated potassium channels"/>
    <property type="match status" value="1"/>
</dbReference>
<feature type="transmembrane region" description="Helical" evidence="13">
    <location>
        <begin position="552"/>
        <end position="574"/>
    </location>
</feature>
<evidence type="ECO:0000256" key="2">
    <source>
        <dbReference type="ARBA" id="ARBA00008685"/>
    </source>
</evidence>
<evidence type="ECO:0000256" key="1">
    <source>
        <dbReference type="ARBA" id="ARBA00004651"/>
    </source>
</evidence>
<dbReference type="Proteomes" id="UP001233999">
    <property type="component" value="Unassembled WGS sequence"/>
</dbReference>
<evidence type="ECO:0000256" key="14">
    <source>
        <dbReference type="SAM" id="SignalP"/>
    </source>
</evidence>
<evidence type="ECO:0000256" key="7">
    <source>
        <dbReference type="ARBA" id="ARBA00023065"/>
    </source>
</evidence>
<gene>
    <name evidence="18" type="ORF">L9F63_020505</name>
</gene>
<dbReference type="Pfam" id="PF10613">
    <property type="entry name" value="Lig_chan-Glu_bd"/>
    <property type="match status" value="1"/>
</dbReference>
<keyword evidence="5 13" id="KW-0812">Transmembrane</keyword>
<keyword evidence="11" id="KW-1071">Ligand-gated ion channel</keyword>
<dbReference type="PANTHER" id="PTHR42643">
    <property type="entry name" value="IONOTROPIC RECEPTOR 20A-RELATED"/>
    <property type="match status" value="1"/>
</dbReference>
<feature type="domain" description="Ionotropic receptor 75a N-terminal" evidence="17">
    <location>
        <begin position="127"/>
        <end position="214"/>
    </location>
</feature>
<reference evidence="18" key="2">
    <citation type="submission" date="2023-05" db="EMBL/GenBank/DDBJ databases">
        <authorList>
            <person name="Fouks B."/>
        </authorList>
    </citation>
    <scope>NUCLEOTIDE SEQUENCE</scope>
    <source>
        <strain evidence="18">Stay&amp;Tobe</strain>
        <tissue evidence="18">Testes</tissue>
    </source>
</reference>
<evidence type="ECO:0000256" key="8">
    <source>
        <dbReference type="ARBA" id="ARBA00023136"/>
    </source>
</evidence>
<keyword evidence="8 13" id="KW-0472">Membrane</keyword>
<dbReference type="Pfam" id="PF24576">
    <property type="entry name" value="IR75A_N"/>
    <property type="match status" value="1"/>
</dbReference>
<dbReference type="InterPro" id="IPR052192">
    <property type="entry name" value="Insect_Ionotropic_Sensory_Rcpt"/>
</dbReference>
<feature type="domain" description="Ionotropic glutamate receptor L-glutamate and glycine-binding" evidence="16">
    <location>
        <begin position="477"/>
        <end position="536"/>
    </location>
</feature>
<name>A0AAD7ZU34_DIPPU</name>
<evidence type="ECO:0000313" key="18">
    <source>
        <dbReference type="EMBL" id="KAJ9585863.1"/>
    </source>
</evidence>
<dbReference type="Gene3D" id="1.10.287.70">
    <property type="match status" value="1"/>
</dbReference>
<keyword evidence="6 13" id="KW-1133">Transmembrane helix</keyword>
<dbReference type="EMBL" id="JASPKZ010007245">
    <property type="protein sequence ID" value="KAJ9585863.1"/>
    <property type="molecule type" value="Genomic_DNA"/>
</dbReference>
<evidence type="ECO:0000256" key="6">
    <source>
        <dbReference type="ARBA" id="ARBA00022989"/>
    </source>
</evidence>
<dbReference type="GO" id="GO:0015276">
    <property type="term" value="F:ligand-gated monoatomic ion channel activity"/>
    <property type="evidence" value="ECO:0007669"/>
    <property type="project" value="InterPro"/>
</dbReference>
<dbReference type="InterPro" id="IPR057074">
    <property type="entry name" value="IR75A_N"/>
</dbReference>
<feature type="transmembrane region" description="Helical" evidence="13">
    <location>
        <begin position="616"/>
        <end position="641"/>
    </location>
</feature>
<keyword evidence="12" id="KW-0407">Ion channel</keyword>
<evidence type="ECO:0000256" key="9">
    <source>
        <dbReference type="ARBA" id="ARBA00023170"/>
    </source>
</evidence>
<evidence type="ECO:0000259" key="16">
    <source>
        <dbReference type="Pfam" id="PF10613"/>
    </source>
</evidence>
<comment type="subcellular location">
    <subcellularLocation>
        <location evidence="1">Cell membrane</location>
        <topology evidence="1">Multi-pass membrane protein</topology>
    </subcellularLocation>
</comment>
<evidence type="ECO:0000259" key="15">
    <source>
        <dbReference type="Pfam" id="PF00060"/>
    </source>
</evidence>
<organism evidence="18 19">
    <name type="scientific">Diploptera punctata</name>
    <name type="common">Pacific beetle cockroach</name>
    <dbReference type="NCBI Taxonomy" id="6984"/>
    <lineage>
        <taxon>Eukaryota</taxon>
        <taxon>Metazoa</taxon>
        <taxon>Ecdysozoa</taxon>
        <taxon>Arthropoda</taxon>
        <taxon>Hexapoda</taxon>
        <taxon>Insecta</taxon>
        <taxon>Pterygota</taxon>
        <taxon>Neoptera</taxon>
        <taxon>Polyneoptera</taxon>
        <taxon>Dictyoptera</taxon>
        <taxon>Blattodea</taxon>
        <taxon>Blaberoidea</taxon>
        <taxon>Blaberidae</taxon>
        <taxon>Diplopterinae</taxon>
        <taxon>Diploptera</taxon>
    </lineage>
</organism>
<evidence type="ECO:0000313" key="19">
    <source>
        <dbReference type="Proteomes" id="UP001233999"/>
    </source>
</evidence>
<keyword evidence="9" id="KW-0675">Receptor</keyword>
<evidence type="ECO:0000259" key="17">
    <source>
        <dbReference type="Pfam" id="PF24576"/>
    </source>
</evidence>